<evidence type="ECO:0000313" key="3">
    <source>
        <dbReference type="Proteomes" id="UP000824116"/>
    </source>
</evidence>
<evidence type="ECO:0000259" key="1">
    <source>
        <dbReference type="Pfam" id="PF01636"/>
    </source>
</evidence>
<dbReference type="Proteomes" id="UP000824116">
    <property type="component" value="Unassembled WGS sequence"/>
</dbReference>
<dbReference type="EMBL" id="DXAY01000071">
    <property type="protein sequence ID" value="HIZ74206.1"/>
    <property type="molecule type" value="Genomic_DNA"/>
</dbReference>
<proteinExistence type="predicted"/>
<gene>
    <name evidence="2" type="ORF">H9723_03035</name>
</gene>
<dbReference type="SUPFAM" id="SSF56112">
    <property type="entry name" value="Protein kinase-like (PK-like)"/>
    <property type="match status" value="1"/>
</dbReference>
<accession>A0A9D2G8J0</accession>
<name>A0A9D2G8J0_9FIRM</name>
<dbReference type="AlphaFoldDB" id="A0A9D2G8J0"/>
<dbReference type="PANTHER" id="PTHR21064">
    <property type="entry name" value="AMINOGLYCOSIDE PHOSPHOTRANSFERASE DOMAIN-CONTAINING PROTEIN-RELATED"/>
    <property type="match status" value="1"/>
</dbReference>
<dbReference type="InterPro" id="IPR050249">
    <property type="entry name" value="Pseudomonas-type_ThrB"/>
</dbReference>
<organism evidence="2 3">
    <name type="scientific">Candidatus Mediterraneibacter stercoravium</name>
    <dbReference type="NCBI Taxonomy" id="2838685"/>
    <lineage>
        <taxon>Bacteria</taxon>
        <taxon>Bacillati</taxon>
        <taxon>Bacillota</taxon>
        <taxon>Clostridia</taxon>
        <taxon>Lachnospirales</taxon>
        <taxon>Lachnospiraceae</taxon>
        <taxon>Mediterraneibacter</taxon>
    </lineage>
</organism>
<dbReference type="Gene3D" id="3.90.1200.10">
    <property type="match status" value="1"/>
</dbReference>
<dbReference type="Pfam" id="PF01636">
    <property type="entry name" value="APH"/>
    <property type="match status" value="1"/>
</dbReference>
<comment type="caution">
    <text evidence="2">The sequence shown here is derived from an EMBL/GenBank/DDBJ whole genome shotgun (WGS) entry which is preliminary data.</text>
</comment>
<dbReference type="InterPro" id="IPR011009">
    <property type="entry name" value="Kinase-like_dom_sf"/>
</dbReference>
<reference evidence="2" key="2">
    <citation type="submission" date="2021-04" db="EMBL/GenBank/DDBJ databases">
        <authorList>
            <person name="Gilroy R."/>
        </authorList>
    </citation>
    <scope>NUCLEOTIDE SEQUENCE</scope>
    <source>
        <strain evidence="2">CHK196-3914</strain>
    </source>
</reference>
<dbReference type="InterPro" id="IPR002575">
    <property type="entry name" value="Aminoglycoside_PTrfase"/>
</dbReference>
<feature type="domain" description="Aminoglycoside phosphotransferase" evidence="1">
    <location>
        <begin position="26"/>
        <end position="269"/>
    </location>
</feature>
<dbReference type="PANTHER" id="PTHR21064:SF5">
    <property type="entry name" value="SLR1880 PROTEIN"/>
    <property type="match status" value="1"/>
</dbReference>
<protein>
    <submittedName>
        <fullName evidence="2">Aminoglycoside phosphotransferase family protein</fullName>
    </submittedName>
</protein>
<sequence>MERVSELQIREAIANFNFMGRLKERRPFGSGHINDTYLLTFEIGDMGDMSVILQRMNREIFTKPVELMENIVGVTSYLRERIIENGGDPERETLNIIPAKDGKAYFVDSKGEYWRSYKFITDAKCCDRVEKPEDFYESALAFGNFQRLLADYPADTLHETIRGFHDTRARFEVFRQAVEKDVCGRADSVRKEIEFVLSHEDVANVFGKLQENGEVPLRVTHNDTKLNNIMIDNTTGKGICVIDLDTVMPGLVMNDFGDSIRFGASTAAEDEQDLSKVSCSMELFEIYVKGFLEGCAGSLTPKEVELLPMGAKVMTYECGMRFLTDYLEGDHYFKIHREGHNLDRARTQFKLVEDMENKWDTMMEIVRRYGGF</sequence>
<evidence type="ECO:0000313" key="2">
    <source>
        <dbReference type="EMBL" id="HIZ74206.1"/>
    </source>
</evidence>
<reference evidence="2" key="1">
    <citation type="journal article" date="2021" name="PeerJ">
        <title>Extensive microbial diversity within the chicken gut microbiome revealed by metagenomics and culture.</title>
        <authorList>
            <person name="Gilroy R."/>
            <person name="Ravi A."/>
            <person name="Getino M."/>
            <person name="Pursley I."/>
            <person name="Horton D.L."/>
            <person name="Alikhan N.F."/>
            <person name="Baker D."/>
            <person name="Gharbi K."/>
            <person name="Hall N."/>
            <person name="Watson M."/>
            <person name="Adriaenssens E.M."/>
            <person name="Foster-Nyarko E."/>
            <person name="Jarju S."/>
            <person name="Secka A."/>
            <person name="Antonio M."/>
            <person name="Oren A."/>
            <person name="Chaudhuri R.R."/>
            <person name="La Ragione R."/>
            <person name="Hildebrand F."/>
            <person name="Pallen M.J."/>
        </authorList>
    </citation>
    <scope>NUCLEOTIDE SEQUENCE</scope>
    <source>
        <strain evidence="2">CHK196-3914</strain>
    </source>
</reference>